<dbReference type="InterPro" id="IPR050834">
    <property type="entry name" value="Glycosyltransf_2"/>
</dbReference>
<sequence length="248" mass="28106">MKTTVIIPVYNRPNTLVLAVRSLIQHNEPVELDILIVDDGSTDETPQVIAKLVDAYPNVRSVWRDNGGVSKARNTGLDNLLDSTQIVTFLDSDDMMVPGRFIADVPILANQPDIDVTYGNMIATNGLDPDTLAPIKDAAQQEITSIHLSCGLFRRRLIERIGYFDETLPQAEDTDYLLRIFESGTRFVQTTTVCHYYLRHSGSMTRKTNETRKCFARALMKSLQRRKADPTLKIRKPDFDILLPRELR</sequence>
<keyword evidence="3" id="KW-1185">Reference proteome</keyword>
<dbReference type="AlphaFoldDB" id="A0A1Y5TTQ2"/>
<dbReference type="Pfam" id="PF00535">
    <property type="entry name" value="Glycos_transf_2"/>
    <property type="match status" value="1"/>
</dbReference>
<dbReference type="Gene3D" id="3.90.550.10">
    <property type="entry name" value="Spore Coat Polysaccharide Biosynthesis Protein SpsA, Chain A"/>
    <property type="match status" value="1"/>
</dbReference>
<feature type="domain" description="Glycosyltransferase 2-like" evidence="1">
    <location>
        <begin position="4"/>
        <end position="125"/>
    </location>
</feature>
<dbReference type="PANTHER" id="PTHR43685">
    <property type="entry name" value="GLYCOSYLTRANSFERASE"/>
    <property type="match status" value="1"/>
</dbReference>
<organism evidence="2 3">
    <name type="scientific">Pacificibacter marinus</name>
    <dbReference type="NCBI Taxonomy" id="658057"/>
    <lineage>
        <taxon>Bacteria</taxon>
        <taxon>Pseudomonadati</taxon>
        <taxon>Pseudomonadota</taxon>
        <taxon>Alphaproteobacteria</taxon>
        <taxon>Rhodobacterales</taxon>
        <taxon>Roseobacteraceae</taxon>
        <taxon>Pacificibacter</taxon>
    </lineage>
</organism>
<dbReference type="EC" id="2.4.1.212" evidence="2"/>
<dbReference type="CDD" id="cd00761">
    <property type="entry name" value="Glyco_tranf_GTA_type"/>
    <property type="match status" value="1"/>
</dbReference>
<proteinExistence type="predicted"/>
<protein>
    <submittedName>
        <fullName evidence="2">Hyaluronan synthase</fullName>
        <ecNumber evidence="2">2.4.1.212</ecNumber>
    </submittedName>
</protein>
<accession>A0A1Y5TTQ2</accession>
<evidence type="ECO:0000313" key="3">
    <source>
        <dbReference type="Proteomes" id="UP000193307"/>
    </source>
</evidence>
<dbReference type="InterPro" id="IPR029044">
    <property type="entry name" value="Nucleotide-diphossugar_trans"/>
</dbReference>
<name>A0A1Y5TTQ2_9RHOB</name>
<evidence type="ECO:0000259" key="1">
    <source>
        <dbReference type="Pfam" id="PF00535"/>
    </source>
</evidence>
<dbReference type="GO" id="GO:0050501">
    <property type="term" value="F:hyaluronan synthase activity"/>
    <property type="evidence" value="ECO:0007669"/>
    <property type="project" value="UniProtKB-EC"/>
</dbReference>
<evidence type="ECO:0000313" key="2">
    <source>
        <dbReference type="EMBL" id="SLN67861.1"/>
    </source>
</evidence>
<keyword evidence="2" id="KW-0808">Transferase</keyword>
<dbReference type="SUPFAM" id="SSF53448">
    <property type="entry name" value="Nucleotide-diphospho-sugar transferases"/>
    <property type="match status" value="1"/>
</dbReference>
<dbReference type="RefSeq" id="WP_170842134.1">
    <property type="nucleotide sequence ID" value="NZ_FNZV01000003.1"/>
</dbReference>
<dbReference type="STRING" id="658057.SAMN04488032_103284"/>
<dbReference type="InterPro" id="IPR001173">
    <property type="entry name" value="Glyco_trans_2-like"/>
</dbReference>
<dbReference type="Proteomes" id="UP000193307">
    <property type="component" value="Unassembled WGS sequence"/>
</dbReference>
<dbReference type="EMBL" id="FWFW01000016">
    <property type="protein sequence ID" value="SLN67861.1"/>
    <property type="molecule type" value="Genomic_DNA"/>
</dbReference>
<keyword evidence="2" id="KW-0328">Glycosyltransferase</keyword>
<reference evidence="2 3" key="1">
    <citation type="submission" date="2017-03" db="EMBL/GenBank/DDBJ databases">
        <authorList>
            <person name="Afonso C.L."/>
            <person name="Miller P.J."/>
            <person name="Scott M.A."/>
            <person name="Spackman E."/>
            <person name="Goraichik I."/>
            <person name="Dimitrov K.M."/>
            <person name="Suarez D.L."/>
            <person name="Swayne D.E."/>
        </authorList>
    </citation>
    <scope>NUCLEOTIDE SEQUENCE [LARGE SCALE GENOMIC DNA]</scope>
    <source>
        <strain evidence="2 3">CECT 7971</strain>
    </source>
</reference>
<gene>
    <name evidence="2" type="primary">hyaD</name>
    <name evidence="2" type="ORF">PAM7971_03599</name>
</gene>
<dbReference type="PANTHER" id="PTHR43685:SF2">
    <property type="entry name" value="GLYCOSYLTRANSFERASE 2-LIKE DOMAIN-CONTAINING PROTEIN"/>
    <property type="match status" value="1"/>
</dbReference>